<feature type="transmembrane region" description="Helical" evidence="1">
    <location>
        <begin position="65"/>
        <end position="85"/>
    </location>
</feature>
<dbReference type="AlphaFoldDB" id="A0A246FKX6"/>
<keyword evidence="3" id="KW-1185">Reference proteome</keyword>
<feature type="transmembrane region" description="Helical" evidence="1">
    <location>
        <begin position="6"/>
        <end position="28"/>
    </location>
</feature>
<keyword evidence="1" id="KW-1133">Transmembrane helix</keyword>
<gene>
    <name evidence="2" type="ORF">CDA63_09195</name>
</gene>
<accession>A0A246FKX6</accession>
<dbReference type="EMBL" id="NIRR01000012">
    <property type="protein sequence ID" value="OWP63372.1"/>
    <property type="molecule type" value="Genomic_DNA"/>
</dbReference>
<comment type="caution">
    <text evidence="2">The sequence shown here is derived from an EMBL/GenBank/DDBJ whole genome shotgun (WGS) entry which is preliminary data.</text>
</comment>
<feature type="transmembrane region" description="Helical" evidence="1">
    <location>
        <begin position="40"/>
        <end position="59"/>
    </location>
</feature>
<name>A0A246FKX6_9BACT</name>
<reference evidence="2 3" key="1">
    <citation type="submission" date="2017-06" db="EMBL/GenBank/DDBJ databases">
        <title>Hymenobacter amundsenii sp. nov. isolated from regoliths in Antarctica.</title>
        <authorList>
            <person name="Sedlacek I."/>
            <person name="Kralova S."/>
            <person name="Pantucek R."/>
            <person name="Svec P."/>
            <person name="Holochova P."/>
            <person name="Stankova E."/>
            <person name="Vrbovska V."/>
            <person name="Busse H.-J."/>
        </authorList>
    </citation>
    <scope>NUCLEOTIDE SEQUENCE [LARGE SCALE GENOMIC DNA]</scope>
    <source>
        <strain evidence="2 3">CCM 8682</strain>
    </source>
</reference>
<proteinExistence type="predicted"/>
<keyword evidence="1" id="KW-0812">Transmembrane</keyword>
<protein>
    <submittedName>
        <fullName evidence="2">Uncharacterized protein</fullName>
    </submittedName>
</protein>
<organism evidence="2 3">
    <name type="scientific">Hymenobacter amundsenii</name>
    <dbReference type="NCBI Taxonomy" id="2006685"/>
    <lineage>
        <taxon>Bacteria</taxon>
        <taxon>Pseudomonadati</taxon>
        <taxon>Bacteroidota</taxon>
        <taxon>Cytophagia</taxon>
        <taxon>Cytophagales</taxon>
        <taxon>Hymenobacteraceae</taxon>
        <taxon>Hymenobacter</taxon>
    </lineage>
</organism>
<evidence type="ECO:0000313" key="2">
    <source>
        <dbReference type="EMBL" id="OWP63372.1"/>
    </source>
</evidence>
<sequence>MLLLVAPLFTSRFLFSLIPDFILAIFQYKTAEANPFLRAVPFHVRAIGIATMLGAPISLFNLTAALVVVNLIVVAISFRMLVVFFKAL</sequence>
<evidence type="ECO:0000256" key="1">
    <source>
        <dbReference type="SAM" id="Phobius"/>
    </source>
</evidence>
<keyword evidence="1" id="KW-0472">Membrane</keyword>
<dbReference type="Proteomes" id="UP000197277">
    <property type="component" value="Unassembled WGS sequence"/>
</dbReference>
<evidence type="ECO:0000313" key="3">
    <source>
        <dbReference type="Proteomes" id="UP000197277"/>
    </source>
</evidence>